<evidence type="ECO:0000256" key="1">
    <source>
        <dbReference type="SAM" id="Phobius"/>
    </source>
</evidence>
<gene>
    <name evidence="2" type="ORF">BaRGS_00026233</name>
</gene>
<keyword evidence="1" id="KW-0472">Membrane</keyword>
<name>A0ABD0K6S6_9CAEN</name>
<keyword evidence="1" id="KW-1133">Transmembrane helix</keyword>
<protein>
    <submittedName>
        <fullName evidence="2">Uncharacterized protein</fullName>
    </submittedName>
</protein>
<comment type="caution">
    <text evidence="2">The sequence shown here is derived from an EMBL/GenBank/DDBJ whole genome shotgun (WGS) entry which is preliminary data.</text>
</comment>
<dbReference type="EMBL" id="JACVVK020000243">
    <property type="protein sequence ID" value="KAK7482522.1"/>
    <property type="molecule type" value="Genomic_DNA"/>
</dbReference>
<dbReference type="AlphaFoldDB" id="A0ABD0K6S6"/>
<sequence>MYRALGAQRTGNAESTIILVLLSHWKVLFPLSCIFYLKTRNSISSTLTWTEPASGGHAALVKKHPDETEDGVQTFPVISNDLAGLRDQNIAKFYSTRIS</sequence>
<reference evidence="2 3" key="1">
    <citation type="journal article" date="2023" name="Sci. Data">
        <title>Genome assembly of the Korean intertidal mud-creeper Batillaria attramentaria.</title>
        <authorList>
            <person name="Patra A.K."/>
            <person name="Ho P.T."/>
            <person name="Jun S."/>
            <person name="Lee S.J."/>
            <person name="Kim Y."/>
            <person name="Won Y.J."/>
        </authorList>
    </citation>
    <scope>NUCLEOTIDE SEQUENCE [LARGE SCALE GENOMIC DNA]</scope>
    <source>
        <strain evidence="2">Wonlab-2016</strain>
    </source>
</reference>
<keyword evidence="1" id="KW-0812">Transmembrane</keyword>
<dbReference type="Proteomes" id="UP001519460">
    <property type="component" value="Unassembled WGS sequence"/>
</dbReference>
<organism evidence="2 3">
    <name type="scientific">Batillaria attramentaria</name>
    <dbReference type="NCBI Taxonomy" id="370345"/>
    <lineage>
        <taxon>Eukaryota</taxon>
        <taxon>Metazoa</taxon>
        <taxon>Spiralia</taxon>
        <taxon>Lophotrochozoa</taxon>
        <taxon>Mollusca</taxon>
        <taxon>Gastropoda</taxon>
        <taxon>Caenogastropoda</taxon>
        <taxon>Sorbeoconcha</taxon>
        <taxon>Cerithioidea</taxon>
        <taxon>Batillariidae</taxon>
        <taxon>Batillaria</taxon>
    </lineage>
</organism>
<keyword evidence="3" id="KW-1185">Reference proteome</keyword>
<evidence type="ECO:0000313" key="3">
    <source>
        <dbReference type="Proteomes" id="UP001519460"/>
    </source>
</evidence>
<evidence type="ECO:0000313" key="2">
    <source>
        <dbReference type="EMBL" id="KAK7482522.1"/>
    </source>
</evidence>
<feature type="transmembrane region" description="Helical" evidence="1">
    <location>
        <begin position="16"/>
        <end position="37"/>
    </location>
</feature>
<proteinExistence type="predicted"/>
<accession>A0ABD0K6S6</accession>